<feature type="transmembrane region" description="Helical" evidence="1">
    <location>
        <begin position="45"/>
        <end position="65"/>
    </location>
</feature>
<feature type="domain" description="Uncharacterized protein YyaB-like PH" evidence="2">
    <location>
        <begin position="77"/>
        <end position="144"/>
    </location>
</feature>
<evidence type="ECO:0000256" key="1">
    <source>
        <dbReference type="SAM" id="Phobius"/>
    </source>
</evidence>
<dbReference type="GO" id="GO:0030153">
    <property type="term" value="P:bacteriocin immunity"/>
    <property type="evidence" value="ECO:0007669"/>
    <property type="project" value="InterPro"/>
</dbReference>
<feature type="transmembrane region" description="Helical" evidence="1">
    <location>
        <begin position="17"/>
        <end position="39"/>
    </location>
</feature>
<accession>A0A3N0IVN4</accession>
<keyword evidence="1" id="KW-1133">Transmembrane helix</keyword>
<organism evidence="4 6">
    <name type="scientific">Eggerthella sinensis</name>
    <dbReference type="NCBI Taxonomy" id="242230"/>
    <lineage>
        <taxon>Bacteria</taxon>
        <taxon>Bacillati</taxon>
        <taxon>Actinomycetota</taxon>
        <taxon>Coriobacteriia</taxon>
        <taxon>Eggerthellales</taxon>
        <taxon>Eggerthellaceae</taxon>
        <taxon>Eggerthella</taxon>
    </lineage>
</organism>
<dbReference type="AlphaFoldDB" id="A0A3N0IVN4"/>
<dbReference type="EMBL" id="PPTT01000006">
    <property type="protein sequence ID" value="RDB70149.1"/>
    <property type="molecule type" value="Genomic_DNA"/>
</dbReference>
<dbReference type="OrthoDB" id="3174842at2"/>
<name>A0A3N0IVN4_9ACTN</name>
<dbReference type="InterPro" id="IPR009589">
    <property type="entry name" value="PH_YyaB-like"/>
</dbReference>
<dbReference type="RefSeq" id="WP_114545617.1">
    <property type="nucleotide sequence ID" value="NZ_PPTT01000006.1"/>
</dbReference>
<keyword evidence="1" id="KW-0812">Transmembrane</keyword>
<keyword evidence="1" id="KW-0472">Membrane</keyword>
<reference evidence="3 5" key="1">
    <citation type="journal article" date="2018" name="Elife">
        <title>Discovery and characterization of a prevalent human gut bacterial enzyme sufficient for the inactivation of a family of plant toxins.</title>
        <authorList>
            <person name="Koppel N."/>
            <person name="Bisanz J.E."/>
            <person name="Pandelia M.E."/>
            <person name="Turnbaugh P.J."/>
            <person name="Balskus E.P."/>
        </authorList>
    </citation>
    <scope>NUCLEOTIDE SEQUENCE [LARGE SCALE GENOMIC DNA]</scope>
    <source>
        <strain evidence="3 5">DSM 16107</strain>
    </source>
</reference>
<reference evidence="4" key="3">
    <citation type="journal article" date="2019" name="Microbiol. Resour. Announc.">
        <title>Draft Genome Sequences of Type Strains of Gordonibacter faecihominis, Paraeggerthella hongkongensis, Parvibacter caecicola,Slackia equolifaciens, Slackia faecicanis, and Slackia isoflavoniconvertens.</title>
        <authorList>
            <person name="Danylec N."/>
            <person name="Stoll D.A."/>
            <person name="Dotsch A."/>
            <person name="Huch M."/>
        </authorList>
    </citation>
    <scope>NUCLEOTIDE SEQUENCE</scope>
    <source>
        <strain evidence="4">DSM 16107</strain>
    </source>
</reference>
<evidence type="ECO:0000313" key="6">
    <source>
        <dbReference type="Proteomes" id="UP000270112"/>
    </source>
</evidence>
<dbReference type="Proteomes" id="UP000270112">
    <property type="component" value="Unassembled WGS sequence"/>
</dbReference>
<keyword evidence="5" id="KW-1185">Reference proteome</keyword>
<dbReference type="EMBL" id="QICC01000053">
    <property type="protein sequence ID" value="RNM41005.1"/>
    <property type="molecule type" value="Genomic_DNA"/>
</dbReference>
<comment type="caution">
    <text evidence="4">The sequence shown here is derived from an EMBL/GenBank/DDBJ whole genome shotgun (WGS) entry which is preliminary data.</text>
</comment>
<protein>
    <recommendedName>
        <fullName evidence="2">Uncharacterized protein YyaB-like PH domain-containing protein</fullName>
    </recommendedName>
</protein>
<evidence type="ECO:0000259" key="2">
    <source>
        <dbReference type="Pfam" id="PF06713"/>
    </source>
</evidence>
<evidence type="ECO:0000313" key="5">
    <source>
        <dbReference type="Proteomes" id="UP000253817"/>
    </source>
</evidence>
<sequence>MSEEAGGAVRFAGKVDVWFYLITIAANILLIVPAAMAFADPAKEGALLGAAISLGCLVVCDALFIPMIARNYVEFDDEGNFVVAFGWQGVRVPVEKVRALRETRSPLASTAASFDRIAIQLGLEEIMIAVKDKEAFYRVVEQRCPHATVERRAR</sequence>
<proteinExistence type="predicted"/>
<dbReference type="Proteomes" id="UP000253817">
    <property type="component" value="Unassembled WGS sequence"/>
</dbReference>
<gene>
    <name evidence="3" type="ORF">C1876_04975</name>
    <name evidence="4" type="ORF">DMP09_11650</name>
</gene>
<evidence type="ECO:0000313" key="3">
    <source>
        <dbReference type="EMBL" id="RDB70149.1"/>
    </source>
</evidence>
<dbReference type="Pfam" id="PF06713">
    <property type="entry name" value="bPH_4"/>
    <property type="match status" value="1"/>
</dbReference>
<evidence type="ECO:0000313" key="4">
    <source>
        <dbReference type="EMBL" id="RNM41005.1"/>
    </source>
</evidence>
<reference evidence="6" key="2">
    <citation type="submission" date="2018-05" db="EMBL/GenBank/DDBJ databases">
        <title>Genome Sequencing of selected type strains of the family Eggerthellaceae.</title>
        <authorList>
            <person name="Danylec N."/>
            <person name="Stoll D.A."/>
            <person name="Doetsch A."/>
            <person name="Huch M."/>
        </authorList>
    </citation>
    <scope>NUCLEOTIDE SEQUENCE [LARGE SCALE GENOMIC DNA]</scope>
    <source>
        <strain evidence="6">DSM 16107</strain>
    </source>
</reference>